<proteinExistence type="predicted"/>
<sequence length="35" mass="3927">MSNSTIDISSICIILSKHIYIHNDSRLHICKAAEV</sequence>
<evidence type="ECO:0000313" key="1">
    <source>
        <dbReference type="EMBL" id="JAD49158.1"/>
    </source>
</evidence>
<dbReference type="AlphaFoldDB" id="A0A0A9AH42"/>
<accession>A0A0A9AH42</accession>
<reference evidence="1" key="1">
    <citation type="submission" date="2014-09" db="EMBL/GenBank/DDBJ databases">
        <authorList>
            <person name="Magalhaes I.L.F."/>
            <person name="Oliveira U."/>
            <person name="Santos F.R."/>
            <person name="Vidigal T.H.D.A."/>
            <person name="Brescovit A.D."/>
            <person name="Santos A.J."/>
        </authorList>
    </citation>
    <scope>NUCLEOTIDE SEQUENCE</scope>
    <source>
        <tissue evidence="1">Shoot tissue taken approximately 20 cm above the soil surface</tissue>
    </source>
</reference>
<reference evidence="1" key="2">
    <citation type="journal article" date="2015" name="Data Brief">
        <title>Shoot transcriptome of the giant reed, Arundo donax.</title>
        <authorList>
            <person name="Barrero R.A."/>
            <person name="Guerrero F.D."/>
            <person name="Moolhuijzen P."/>
            <person name="Goolsby J.A."/>
            <person name="Tidwell J."/>
            <person name="Bellgard S.E."/>
            <person name="Bellgard M.I."/>
        </authorList>
    </citation>
    <scope>NUCLEOTIDE SEQUENCE</scope>
    <source>
        <tissue evidence="1">Shoot tissue taken approximately 20 cm above the soil surface</tissue>
    </source>
</reference>
<protein>
    <submittedName>
        <fullName evidence="1">Uncharacterized protein</fullName>
    </submittedName>
</protein>
<name>A0A0A9AH42_ARUDO</name>
<dbReference type="EMBL" id="GBRH01248737">
    <property type="protein sequence ID" value="JAD49158.1"/>
    <property type="molecule type" value="Transcribed_RNA"/>
</dbReference>
<organism evidence="1">
    <name type="scientific">Arundo donax</name>
    <name type="common">Giant reed</name>
    <name type="synonym">Donax arundinaceus</name>
    <dbReference type="NCBI Taxonomy" id="35708"/>
    <lineage>
        <taxon>Eukaryota</taxon>
        <taxon>Viridiplantae</taxon>
        <taxon>Streptophyta</taxon>
        <taxon>Embryophyta</taxon>
        <taxon>Tracheophyta</taxon>
        <taxon>Spermatophyta</taxon>
        <taxon>Magnoliopsida</taxon>
        <taxon>Liliopsida</taxon>
        <taxon>Poales</taxon>
        <taxon>Poaceae</taxon>
        <taxon>PACMAD clade</taxon>
        <taxon>Arundinoideae</taxon>
        <taxon>Arundineae</taxon>
        <taxon>Arundo</taxon>
    </lineage>
</organism>